<dbReference type="SUPFAM" id="SSF69572">
    <property type="entry name" value="Activating enzymes of the ubiquitin-like proteins"/>
    <property type="match status" value="1"/>
</dbReference>
<dbReference type="GO" id="GO:0005737">
    <property type="term" value="C:cytoplasm"/>
    <property type="evidence" value="ECO:0007669"/>
    <property type="project" value="TreeGrafter"/>
</dbReference>
<keyword evidence="2" id="KW-0808">Transferase</keyword>
<keyword evidence="3" id="KW-1185">Reference proteome</keyword>
<protein>
    <submittedName>
        <fullName evidence="2">ThiF family adenylyltransferase</fullName>
    </submittedName>
</protein>
<sequence>MLRPRIKYEHRPYRIGDGRIRIGGGVYGIAAELADPGGRIWTLLTLMDGTRTTDAITAELVVRHPGVPRDDARQALERLIASGYVEDAAQRDPGELPERAKERYGRARGLYAWMDLTPRETTWDAQLRLSRAKVVVVGLGGSGTSAALALAGSGVGHLHCVDFDEVELSNLNRQVLYAESDVGRPKVEAAVSRLRAVNSDITVTGEHLRITRTGVLTTLIEPYDLLVLTADQPAELRVWANRSAIETDTAWVSGGYQGPQASACVFVPGTGPCFECFQAAEKNSWEARGAAVEELPFGARPAAVNAVSAGMSGLLVAHLAISLITGVPGLAANRAYATSIFSLDNSFVVDPGAPRPGCPACGFAERPLLASA</sequence>
<dbReference type="Gene3D" id="3.90.930.60">
    <property type="match status" value="1"/>
</dbReference>
<accession>A0A4R5FXP4</accession>
<dbReference type="GO" id="GO:0016779">
    <property type="term" value="F:nucleotidyltransferase activity"/>
    <property type="evidence" value="ECO:0007669"/>
    <property type="project" value="UniProtKB-KW"/>
</dbReference>
<feature type="domain" description="THIF-type NAD/FAD binding fold" evidence="1">
    <location>
        <begin position="124"/>
        <end position="359"/>
    </location>
</feature>
<keyword evidence="2" id="KW-0548">Nucleotidyltransferase</keyword>
<dbReference type="Proteomes" id="UP000295136">
    <property type="component" value="Unassembled WGS sequence"/>
</dbReference>
<evidence type="ECO:0000313" key="3">
    <source>
        <dbReference type="Proteomes" id="UP000295136"/>
    </source>
</evidence>
<dbReference type="EMBL" id="SMLD01000001">
    <property type="protein sequence ID" value="TDE60310.1"/>
    <property type="molecule type" value="Genomic_DNA"/>
</dbReference>
<reference evidence="2 3" key="1">
    <citation type="submission" date="2019-03" db="EMBL/GenBank/DDBJ databases">
        <title>Draft genome sequences of novel Actinobacteria.</title>
        <authorList>
            <person name="Sahin N."/>
            <person name="Ay H."/>
            <person name="Saygin H."/>
        </authorList>
    </citation>
    <scope>NUCLEOTIDE SEQUENCE [LARGE SCALE GENOMIC DNA]</scope>
    <source>
        <strain evidence="2 3">6K102</strain>
    </source>
</reference>
<proteinExistence type="predicted"/>
<dbReference type="InterPro" id="IPR035985">
    <property type="entry name" value="Ubiquitin-activating_enz"/>
</dbReference>
<dbReference type="AlphaFoldDB" id="A0A4R5FXP4"/>
<gene>
    <name evidence="2" type="ORF">E1295_00230</name>
</gene>
<dbReference type="InterPro" id="IPR045886">
    <property type="entry name" value="ThiF/MoeB/HesA"/>
</dbReference>
<dbReference type="PANTHER" id="PTHR10953">
    <property type="entry name" value="UBIQUITIN-ACTIVATING ENZYME E1"/>
    <property type="match status" value="1"/>
</dbReference>
<dbReference type="PANTHER" id="PTHR10953:SF102">
    <property type="entry name" value="ADENYLYLTRANSFERASE AND SULFURTRANSFERASE MOCS3"/>
    <property type="match status" value="1"/>
</dbReference>
<organism evidence="2 3">
    <name type="scientific">Nonomuraea mesophila</name>
    <dbReference type="NCBI Taxonomy" id="2530382"/>
    <lineage>
        <taxon>Bacteria</taxon>
        <taxon>Bacillati</taxon>
        <taxon>Actinomycetota</taxon>
        <taxon>Actinomycetes</taxon>
        <taxon>Streptosporangiales</taxon>
        <taxon>Streptosporangiaceae</taxon>
        <taxon>Nonomuraea</taxon>
    </lineage>
</organism>
<dbReference type="GO" id="GO:0008641">
    <property type="term" value="F:ubiquitin-like modifier activating enzyme activity"/>
    <property type="evidence" value="ECO:0007669"/>
    <property type="project" value="InterPro"/>
</dbReference>
<dbReference type="Pfam" id="PF00899">
    <property type="entry name" value="ThiF"/>
    <property type="match status" value="1"/>
</dbReference>
<evidence type="ECO:0000259" key="1">
    <source>
        <dbReference type="Pfam" id="PF00899"/>
    </source>
</evidence>
<comment type="caution">
    <text evidence="2">The sequence shown here is derived from an EMBL/GenBank/DDBJ whole genome shotgun (WGS) entry which is preliminary data.</text>
</comment>
<name>A0A4R5FXP4_9ACTN</name>
<dbReference type="GO" id="GO:0004792">
    <property type="term" value="F:thiosulfate-cyanide sulfurtransferase activity"/>
    <property type="evidence" value="ECO:0007669"/>
    <property type="project" value="TreeGrafter"/>
</dbReference>
<evidence type="ECO:0000313" key="2">
    <source>
        <dbReference type="EMBL" id="TDE60310.1"/>
    </source>
</evidence>
<dbReference type="RefSeq" id="WP_132627575.1">
    <property type="nucleotide sequence ID" value="NZ_SMLD01000001.1"/>
</dbReference>
<dbReference type="Gene3D" id="3.40.50.720">
    <property type="entry name" value="NAD(P)-binding Rossmann-like Domain"/>
    <property type="match status" value="1"/>
</dbReference>
<dbReference type="InterPro" id="IPR000594">
    <property type="entry name" value="ThiF_NAD_FAD-bd"/>
</dbReference>